<dbReference type="SUPFAM" id="SSF53474">
    <property type="entry name" value="alpha/beta-Hydrolases"/>
    <property type="match status" value="1"/>
</dbReference>
<dbReference type="InterPro" id="IPR000073">
    <property type="entry name" value="AB_hydrolase_1"/>
</dbReference>
<accession>A0A0G2J4J4</accession>
<gene>
    <name evidence="2" type="ORF">TE42_07145</name>
</gene>
<reference evidence="2 3" key="1">
    <citation type="submission" date="2015-01" db="EMBL/GenBank/DDBJ databases">
        <title>Lifestyle Evolution in Cyanobacterial Symbionts of Sponges.</title>
        <authorList>
            <person name="Burgsdorf I."/>
            <person name="Slaby B.M."/>
            <person name="Handley K.M."/>
            <person name="Haber M."/>
            <person name="Blom J."/>
            <person name="Marshall C.W."/>
            <person name="Gilbert J.A."/>
            <person name="Hentschel U."/>
            <person name="Steindler L."/>
        </authorList>
    </citation>
    <scope>NUCLEOTIDE SEQUENCE [LARGE SCALE GENOMIC DNA]</scope>
    <source>
        <strain evidence="2">SP3</strain>
    </source>
</reference>
<dbReference type="EMBL" id="JXQG01000042">
    <property type="protein sequence ID" value="KKZ11733.1"/>
    <property type="molecule type" value="Genomic_DNA"/>
</dbReference>
<organism evidence="2 3">
    <name type="scientific">Candidatus Synechococcus spongiarum SP3</name>
    <dbReference type="NCBI Taxonomy" id="1604020"/>
    <lineage>
        <taxon>Bacteria</taxon>
        <taxon>Bacillati</taxon>
        <taxon>Cyanobacteriota</taxon>
        <taxon>Cyanophyceae</taxon>
        <taxon>Synechococcales</taxon>
        <taxon>Synechococcaceae</taxon>
        <taxon>Synechococcus</taxon>
    </lineage>
</organism>
<dbReference type="AlphaFoldDB" id="A0A0G2J4J4"/>
<proteinExistence type="predicted"/>
<dbReference type="InterPro" id="IPR029058">
    <property type="entry name" value="AB_hydrolase_fold"/>
</dbReference>
<evidence type="ECO:0000313" key="3">
    <source>
        <dbReference type="Proteomes" id="UP000035067"/>
    </source>
</evidence>
<comment type="caution">
    <text evidence="2">The sequence shown here is derived from an EMBL/GenBank/DDBJ whole genome shotgun (WGS) entry which is preliminary data.</text>
</comment>
<name>A0A0G2J4J4_9SYNE</name>
<sequence length="139" mass="15907">MSSWIGQYLVKQRNFLVNKVMPMALGDSSVLTPEIMAHYRNAPALPEMRRANAAFPGHIIGASHWLGSIWDEPTAFSGKPTLILWGLKNTAFRRKELERWKHELSNVQVHEFQNCGHFPEEEVPDPLVPLLQSFMGRTR</sequence>
<evidence type="ECO:0000259" key="1">
    <source>
        <dbReference type="Pfam" id="PF00561"/>
    </source>
</evidence>
<dbReference type="Pfam" id="PF00561">
    <property type="entry name" value="Abhydrolase_1"/>
    <property type="match status" value="1"/>
</dbReference>
<dbReference type="Gene3D" id="3.40.50.1820">
    <property type="entry name" value="alpha/beta hydrolase"/>
    <property type="match status" value="1"/>
</dbReference>
<dbReference type="PATRIC" id="fig|1604020.3.peg.1281"/>
<dbReference type="Proteomes" id="UP000035067">
    <property type="component" value="Unassembled WGS sequence"/>
</dbReference>
<feature type="domain" description="AB hydrolase-1" evidence="1">
    <location>
        <begin position="61"/>
        <end position="119"/>
    </location>
</feature>
<evidence type="ECO:0000313" key="2">
    <source>
        <dbReference type="EMBL" id="KKZ11733.1"/>
    </source>
</evidence>
<protein>
    <recommendedName>
        <fullName evidence="1">AB hydrolase-1 domain-containing protein</fullName>
    </recommendedName>
</protein>